<dbReference type="InterPro" id="IPR029431">
    <property type="entry name" value="TP53INP"/>
</dbReference>
<gene>
    <name evidence="12" type="ORF">MAR_027403</name>
</gene>
<keyword evidence="9" id="KW-0968">Cytoplasmic vesicle</keyword>
<evidence type="ECO:0000256" key="5">
    <source>
        <dbReference type="ARBA" id="ARBA00023015"/>
    </source>
</evidence>
<feature type="region of interest" description="Disordered" evidence="11">
    <location>
        <begin position="524"/>
        <end position="568"/>
    </location>
</feature>
<keyword evidence="4" id="KW-0072">Autophagy</keyword>
<evidence type="ECO:0000256" key="4">
    <source>
        <dbReference type="ARBA" id="ARBA00023006"/>
    </source>
</evidence>
<evidence type="ECO:0000256" key="6">
    <source>
        <dbReference type="ARBA" id="ARBA00023159"/>
    </source>
</evidence>
<evidence type="ECO:0000256" key="1">
    <source>
        <dbReference type="ARBA" id="ARBA00004419"/>
    </source>
</evidence>
<organism evidence="12 13">
    <name type="scientific">Mya arenaria</name>
    <name type="common">Soft-shell clam</name>
    <dbReference type="NCBI Taxonomy" id="6604"/>
    <lineage>
        <taxon>Eukaryota</taxon>
        <taxon>Metazoa</taxon>
        <taxon>Spiralia</taxon>
        <taxon>Lophotrochozoa</taxon>
        <taxon>Mollusca</taxon>
        <taxon>Bivalvia</taxon>
        <taxon>Autobranchia</taxon>
        <taxon>Heteroconchia</taxon>
        <taxon>Euheterodonta</taxon>
        <taxon>Imparidentia</taxon>
        <taxon>Neoheterodontei</taxon>
        <taxon>Myida</taxon>
        <taxon>Myoidea</taxon>
        <taxon>Myidae</taxon>
        <taxon>Mya</taxon>
    </lineage>
</organism>
<proteinExistence type="predicted"/>
<name>A0ABY7EXH7_MYAAR</name>
<dbReference type="Proteomes" id="UP001164746">
    <property type="component" value="Chromosome 8"/>
</dbReference>
<keyword evidence="5" id="KW-0805">Transcription regulation</keyword>
<evidence type="ECO:0000256" key="3">
    <source>
        <dbReference type="ARBA" id="ARBA00022490"/>
    </source>
</evidence>
<protein>
    <submittedName>
        <fullName evidence="12">T53I1-like protein</fullName>
    </submittedName>
</protein>
<evidence type="ECO:0000256" key="11">
    <source>
        <dbReference type="SAM" id="MobiDB-lite"/>
    </source>
</evidence>
<feature type="region of interest" description="Disordered" evidence="11">
    <location>
        <begin position="417"/>
        <end position="490"/>
    </location>
</feature>
<evidence type="ECO:0000313" key="13">
    <source>
        <dbReference type="Proteomes" id="UP001164746"/>
    </source>
</evidence>
<keyword evidence="3" id="KW-0963">Cytoplasm</keyword>
<dbReference type="Pfam" id="PF14839">
    <property type="entry name" value="DOR"/>
    <property type="match status" value="1"/>
</dbReference>
<feature type="compositionally biased region" description="Basic and acidic residues" evidence="11">
    <location>
        <begin position="362"/>
        <end position="371"/>
    </location>
</feature>
<keyword evidence="8" id="KW-0539">Nucleus</keyword>
<evidence type="ECO:0000256" key="7">
    <source>
        <dbReference type="ARBA" id="ARBA00023163"/>
    </source>
</evidence>
<keyword evidence="7" id="KW-0804">Transcription</keyword>
<evidence type="ECO:0000256" key="2">
    <source>
        <dbReference type="ARBA" id="ARBA00004514"/>
    </source>
</evidence>
<dbReference type="PANTHER" id="PTHR31671">
    <property type="entry name" value="DIABETES AND OBESITY REGULATED, ISOFORM G"/>
    <property type="match status" value="1"/>
</dbReference>
<dbReference type="EMBL" id="CP111019">
    <property type="protein sequence ID" value="WAR13223.1"/>
    <property type="molecule type" value="Genomic_DNA"/>
</dbReference>
<evidence type="ECO:0000256" key="10">
    <source>
        <dbReference type="ARBA" id="ARBA00034306"/>
    </source>
</evidence>
<evidence type="ECO:0000256" key="8">
    <source>
        <dbReference type="ARBA" id="ARBA00023242"/>
    </source>
</evidence>
<accession>A0ABY7EXH7</accession>
<reference evidence="12" key="1">
    <citation type="submission" date="2022-11" db="EMBL/GenBank/DDBJ databases">
        <title>Centuries of genome instability and evolution in soft-shell clam transmissible cancer (bioRxiv).</title>
        <authorList>
            <person name="Hart S.F.M."/>
            <person name="Yonemitsu M.A."/>
            <person name="Giersch R.M."/>
            <person name="Beal B.F."/>
            <person name="Arriagada G."/>
            <person name="Davis B.W."/>
            <person name="Ostrander E.A."/>
            <person name="Goff S.P."/>
            <person name="Metzger M.J."/>
        </authorList>
    </citation>
    <scope>NUCLEOTIDE SEQUENCE</scope>
    <source>
        <strain evidence="12">MELC-2E11</strain>
        <tissue evidence="12">Siphon/mantle</tissue>
    </source>
</reference>
<evidence type="ECO:0000313" key="12">
    <source>
        <dbReference type="EMBL" id="WAR13223.1"/>
    </source>
</evidence>
<evidence type="ECO:0000256" key="9">
    <source>
        <dbReference type="ARBA" id="ARBA00023329"/>
    </source>
</evidence>
<dbReference type="PANTHER" id="PTHR31671:SF3">
    <property type="entry name" value="DIABETES AND OBESITY REGULATED, ISOFORM G"/>
    <property type="match status" value="1"/>
</dbReference>
<keyword evidence="6" id="KW-0010">Activator</keyword>
<feature type="region of interest" description="Disordered" evidence="11">
    <location>
        <begin position="199"/>
        <end position="218"/>
    </location>
</feature>
<comment type="subcellular location">
    <subcellularLocation>
        <location evidence="2">Cytoplasm</location>
        <location evidence="2">Cytosol</location>
    </subcellularLocation>
    <subcellularLocation>
        <location evidence="1">Cytoplasmic vesicle</location>
        <location evidence="1">Autophagosome</location>
    </subcellularLocation>
    <subcellularLocation>
        <location evidence="10">Nucleus</location>
        <location evidence="10">Nuclear body</location>
    </subcellularLocation>
</comment>
<sequence length="568" mass="60280">MSKERLRQGLAREGCSEDRVWEEKAVARTGYGRDTVSGVAGEEHGKALEGREYRGKDRKGCDKDRAWQGQSVASTGCDSGITFVMEGLLGDQSAAKTGCDRDKVKRSSDRMLCCNLQGHRVTMKRRVKAEGAPTRVRKCEEQVEAGQLGRGIERAGFGKALRRMVWHSAIALSCAGVAETGQGKMLSWASYLFGGSTAEPEKVENEPTQQESIAMETEPHPGDKDWICTIYLYVSGTGLMLVLLSLADCGHGSHLAALRSHVTCYPGNHGDTPDSCSLLSDASPCKSASSSPSKLSTPGSLSPVSHSRHLYVRTNHGCSVEAWLLTPPSCFTAGSDDVPRVGVSDLENLLIEHPSMSVYKRSCSEGDDSNHSDSSNELNMKSKRSQALSRQTPKRARAISAKAELMSQVMKVKNAQKVQQRHATKRSNKKGLDRRNKVAACDKLTTRKNRVRNPSGQMNGRLPQRKQGGGVMESGGELETAADGGELDGGGGVEDMGNIACVYSAVVGVDGGVVDGGGGGGALPTFDDDGGGNKACETDGGDSGGDEGLMSRNGVLGTDARPAIGGRT</sequence>
<feature type="compositionally biased region" description="Basic residues" evidence="11">
    <location>
        <begin position="419"/>
        <end position="429"/>
    </location>
</feature>
<keyword evidence="13" id="KW-1185">Reference proteome</keyword>
<feature type="region of interest" description="Disordered" evidence="11">
    <location>
        <begin position="360"/>
        <end position="393"/>
    </location>
</feature>
<feature type="compositionally biased region" description="Polar residues" evidence="11">
    <location>
        <begin position="372"/>
        <end position="391"/>
    </location>
</feature>